<comment type="pathway">
    <text evidence="2">Glycan metabolism; N-glycan degradation.</text>
</comment>
<comment type="catalytic activity">
    <reaction evidence="1">
        <text>Hydrolysis of terminal, non-reducing beta-D-mannose residues in beta-D-mannosides.</text>
        <dbReference type="EC" id="3.2.1.25"/>
    </reaction>
</comment>
<feature type="domain" description="Beta-mannosidase-like galactose-binding" evidence="11">
    <location>
        <begin position="39"/>
        <end position="194"/>
    </location>
</feature>
<dbReference type="InterPro" id="IPR054593">
    <property type="entry name" value="Beta-mannosidase-like_N2"/>
</dbReference>
<reference evidence="12 13" key="1">
    <citation type="submission" date="2020-02" db="EMBL/GenBank/DDBJ databases">
        <title>Albibacoteraceae fam. nov., the first described family within the subdivision 4 Verrucomicrobia.</title>
        <authorList>
            <person name="Xi F."/>
        </authorList>
    </citation>
    <scope>NUCLEOTIDE SEQUENCE [LARGE SCALE GENOMIC DNA]</scope>
    <source>
        <strain evidence="12 13">CK1056</strain>
    </source>
</reference>
<dbReference type="SUPFAM" id="SSF49303">
    <property type="entry name" value="beta-Galactosidase/glucuronidase domain"/>
    <property type="match status" value="1"/>
</dbReference>
<dbReference type="GO" id="GO:0005975">
    <property type="term" value="P:carbohydrate metabolic process"/>
    <property type="evidence" value="ECO:0007669"/>
    <property type="project" value="InterPro"/>
</dbReference>
<dbReference type="Pfam" id="PF22666">
    <property type="entry name" value="Glyco_hydro_2_N2"/>
    <property type="match status" value="1"/>
</dbReference>
<dbReference type="PANTHER" id="PTHR43730:SF1">
    <property type="entry name" value="BETA-MANNOSIDASE"/>
    <property type="match status" value="1"/>
</dbReference>
<protein>
    <recommendedName>
        <fullName evidence="7">Beta-mannosidase B</fullName>
        <ecNumber evidence="3">3.2.1.25</ecNumber>
    </recommendedName>
    <alternativeName>
        <fullName evidence="8">Mannanase B</fullName>
    </alternativeName>
</protein>
<comment type="caution">
    <text evidence="12">The sequence shown here is derived from an EMBL/GenBank/DDBJ whole genome shotgun (WGS) entry which is preliminary data.</text>
</comment>
<dbReference type="GO" id="GO:0006516">
    <property type="term" value="P:glycoprotein catabolic process"/>
    <property type="evidence" value="ECO:0007669"/>
    <property type="project" value="TreeGrafter"/>
</dbReference>
<dbReference type="EC" id="3.2.1.25" evidence="3"/>
<dbReference type="PANTHER" id="PTHR43730">
    <property type="entry name" value="BETA-MANNOSIDASE"/>
    <property type="match status" value="1"/>
</dbReference>
<evidence type="ECO:0000256" key="6">
    <source>
        <dbReference type="ARBA" id="ARBA00038429"/>
    </source>
</evidence>
<dbReference type="InterPro" id="IPR050887">
    <property type="entry name" value="Beta-mannosidase_GH2"/>
</dbReference>
<gene>
    <name evidence="12" type="ORF">G0Q06_13190</name>
</gene>
<keyword evidence="5" id="KW-0326">Glycosidase</keyword>
<dbReference type="InterPro" id="IPR017853">
    <property type="entry name" value="GH"/>
</dbReference>
<dbReference type="GO" id="GO:0004567">
    <property type="term" value="F:beta-mannosidase activity"/>
    <property type="evidence" value="ECO:0007669"/>
    <property type="project" value="UniProtKB-EC"/>
</dbReference>
<evidence type="ECO:0000259" key="10">
    <source>
        <dbReference type="Pfam" id="PF17786"/>
    </source>
</evidence>
<organism evidence="12 13">
    <name type="scientific">Oceanipulchritudo coccoides</name>
    <dbReference type="NCBI Taxonomy" id="2706888"/>
    <lineage>
        <taxon>Bacteria</taxon>
        <taxon>Pseudomonadati</taxon>
        <taxon>Verrucomicrobiota</taxon>
        <taxon>Opitutia</taxon>
        <taxon>Puniceicoccales</taxon>
        <taxon>Oceanipulchritudinaceae</taxon>
        <taxon>Oceanipulchritudo</taxon>
    </lineage>
</organism>
<evidence type="ECO:0000256" key="8">
    <source>
        <dbReference type="ARBA" id="ARBA00041614"/>
    </source>
</evidence>
<name>A0A6B2M5M1_9BACT</name>
<evidence type="ECO:0000256" key="7">
    <source>
        <dbReference type="ARBA" id="ARBA00041069"/>
    </source>
</evidence>
<evidence type="ECO:0000256" key="3">
    <source>
        <dbReference type="ARBA" id="ARBA00012754"/>
    </source>
</evidence>
<keyword evidence="13" id="KW-1185">Reference proteome</keyword>
<dbReference type="SUPFAM" id="SSF49785">
    <property type="entry name" value="Galactose-binding domain-like"/>
    <property type="match status" value="1"/>
</dbReference>
<accession>A0A6B2M5M1</accession>
<dbReference type="Gene3D" id="3.20.20.80">
    <property type="entry name" value="Glycosidases"/>
    <property type="match status" value="1"/>
</dbReference>
<evidence type="ECO:0000259" key="9">
    <source>
        <dbReference type="Pfam" id="PF00703"/>
    </source>
</evidence>
<dbReference type="EMBL" id="JAAGNX010000003">
    <property type="protein sequence ID" value="NDV63414.1"/>
    <property type="molecule type" value="Genomic_DNA"/>
</dbReference>
<dbReference type="Pfam" id="PF17786">
    <property type="entry name" value="Mannosidase_ig"/>
    <property type="match status" value="1"/>
</dbReference>
<feature type="domain" description="Mannosidase Ig/CBM-like" evidence="10">
    <location>
        <begin position="669"/>
        <end position="749"/>
    </location>
</feature>
<evidence type="ECO:0000256" key="4">
    <source>
        <dbReference type="ARBA" id="ARBA00022801"/>
    </source>
</evidence>
<sequence length="1034" mass="117532">MYKQIDLSSDWRIFPLDLDHGLLGNAGRAYQCGYSPSDCVTANVPVTAPTAWLQDKRIEDPYVGMNSRDILWMEKKEWWYLKDFDLPRTDGCYRLTFEGVNYRAEAWLNDVQIAVWEGSFLRKSIDLDPDLIKASGNRLAIRVRTQERAWEDGTQPDPRGFQNSSAHIRTQRPTPQYAYGWNWSPHLIAVGIWRPVILEWMESARFADTRVHAELPSDLKTGSIRFTGSIENLGKGTKALAVEVSIRHPNGTTTQALEEISGSEVDLQLEIPDPELWYPNGFGDQPLYNFEARLITKDGTTCDERHRRLGFRHIEFVPNPNDVEVQAESGQSNRMWSIVGKPYPWTLKVNGLRIFSKGTNWCPVDNLYRNRDKHVTRLLELARDAHYVFIRVWGGGLTESDHFYDCCDEMGLLCLQEFWFACGSAPAMDYRVFLENAESELIRLRERTSIALWGGGNEFNPDNHENRPIIDLIGKLVDQVDGTREFRRGSPYKGDRHGGLVSTPHYTTNKYRDLLPGRKRLVLLRSECAVGRSPTRPDNIRKFVPGDKLWPIDWEVYQNHHAQRPEWEMVSKPFGPAETWEQALLHASVFHCMDSRMNMEFARASKYESSGCWTWQLNASWPSFHREHVDWYGAPKPVYYWYKNACKPVITLADFERFVYHPGEQLNPEIIAVNDTHTPVQVDVTIRIFSLDGRELHSQLHSALVSPDDRHSFGKLDFSIPSELACKALYLSLKTVIDGSPVHRNTYYIAVSPDTRQANAMELGTHLKLQYMGKSSVVNAPHYYTLAEIVDEPTEHDKEQKQAAADELDGIYSRDFDVPQNLNGKELEIYLPGLSADDVVLLNGTQIGKGLIDLESEWNYEADPLRWPNLPRRHYPVPGSLLKPTGNSLEIQLSGRRIASATDKRFGLTMMIYLREATPADLQKELTDYNRRMEFFRPIVEGPRASLSAEIQPEDQNGSRSVRISNAGPASAAFLVLDLTNEGSARFTFEEGAPAALDPDETVTVALKIEGSVSPDAALSVRCLNAETLIVPLA</sequence>
<evidence type="ECO:0000256" key="5">
    <source>
        <dbReference type="ARBA" id="ARBA00023295"/>
    </source>
</evidence>
<dbReference type="InterPro" id="IPR013783">
    <property type="entry name" value="Ig-like_fold"/>
</dbReference>
<dbReference type="InterPro" id="IPR008979">
    <property type="entry name" value="Galactose-bd-like_sf"/>
</dbReference>
<evidence type="ECO:0000313" key="12">
    <source>
        <dbReference type="EMBL" id="NDV63414.1"/>
    </source>
</evidence>
<dbReference type="Pfam" id="PF00703">
    <property type="entry name" value="Glyco_hydro_2"/>
    <property type="match status" value="1"/>
</dbReference>
<evidence type="ECO:0000259" key="11">
    <source>
        <dbReference type="Pfam" id="PF22666"/>
    </source>
</evidence>
<dbReference type="Proteomes" id="UP000478417">
    <property type="component" value="Unassembled WGS sequence"/>
</dbReference>
<evidence type="ECO:0000256" key="2">
    <source>
        <dbReference type="ARBA" id="ARBA00004740"/>
    </source>
</evidence>
<evidence type="ECO:0000256" key="1">
    <source>
        <dbReference type="ARBA" id="ARBA00000829"/>
    </source>
</evidence>
<dbReference type="RefSeq" id="WP_163966957.1">
    <property type="nucleotide sequence ID" value="NZ_JAAGNX010000003.1"/>
</dbReference>
<evidence type="ECO:0000313" key="13">
    <source>
        <dbReference type="Proteomes" id="UP000478417"/>
    </source>
</evidence>
<comment type="similarity">
    <text evidence="6">Belongs to the glycosyl hydrolase 2 family. Beta-mannosidase B subfamily.</text>
</comment>
<dbReference type="Gene3D" id="2.60.40.10">
    <property type="entry name" value="Immunoglobulins"/>
    <property type="match status" value="1"/>
</dbReference>
<dbReference type="InterPro" id="IPR006102">
    <property type="entry name" value="Ig-like_GH2"/>
</dbReference>
<feature type="domain" description="Glycoside hydrolase family 2 immunoglobulin-like beta-sandwich" evidence="9">
    <location>
        <begin position="205"/>
        <end position="312"/>
    </location>
</feature>
<dbReference type="SUPFAM" id="SSF51445">
    <property type="entry name" value="(Trans)glycosidases"/>
    <property type="match status" value="1"/>
</dbReference>
<proteinExistence type="inferred from homology"/>
<dbReference type="Gene3D" id="2.60.120.260">
    <property type="entry name" value="Galactose-binding domain-like"/>
    <property type="match status" value="2"/>
</dbReference>
<dbReference type="InterPro" id="IPR041447">
    <property type="entry name" value="Mannosidase_ig"/>
</dbReference>
<keyword evidence="4" id="KW-0378">Hydrolase</keyword>
<dbReference type="AlphaFoldDB" id="A0A6B2M5M1"/>
<dbReference type="InterPro" id="IPR036156">
    <property type="entry name" value="Beta-gal/glucu_dom_sf"/>
</dbReference>